<feature type="chain" id="PRO_5031485611" evidence="1">
    <location>
        <begin position="23"/>
        <end position="375"/>
    </location>
</feature>
<dbReference type="Gene3D" id="3.40.710.10">
    <property type="entry name" value="DD-peptidase/beta-lactamase superfamily"/>
    <property type="match status" value="1"/>
</dbReference>
<dbReference type="PANTHER" id="PTHR46825">
    <property type="entry name" value="D-ALANYL-D-ALANINE-CARBOXYPEPTIDASE/ENDOPEPTIDASE AMPH"/>
    <property type="match status" value="1"/>
</dbReference>
<accession>A0A7X5ZGK5</accession>
<protein>
    <submittedName>
        <fullName evidence="3">Beta-lactamase family protein</fullName>
    </submittedName>
</protein>
<dbReference type="InterPro" id="IPR050491">
    <property type="entry name" value="AmpC-like"/>
</dbReference>
<evidence type="ECO:0000256" key="1">
    <source>
        <dbReference type="SAM" id="SignalP"/>
    </source>
</evidence>
<dbReference type="Proteomes" id="UP000490980">
    <property type="component" value="Unassembled WGS sequence"/>
</dbReference>
<evidence type="ECO:0000259" key="2">
    <source>
        <dbReference type="Pfam" id="PF00144"/>
    </source>
</evidence>
<dbReference type="Pfam" id="PF00144">
    <property type="entry name" value="Beta-lactamase"/>
    <property type="match status" value="1"/>
</dbReference>
<keyword evidence="4" id="KW-1185">Reference proteome</keyword>
<feature type="signal peptide" evidence="1">
    <location>
        <begin position="1"/>
        <end position="22"/>
    </location>
</feature>
<proteinExistence type="predicted"/>
<name>A0A7X5ZGK5_9GAMM</name>
<evidence type="ECO:0000313" key="4">
    <source>
        <dbReference type="Proteomes" id="UP000490980"/>
    </source>
</evidence>
<dbReference type="RefSeq" id="WP_166945416.1">
    <property type="nucleotide sequence ID" value="NZ_CP077072.1"/>
</dbReference>
<dbReference type="InterPro" id="IPR012338">
    <property type="entry name" value="Beta-lactam/transpept-like"/>
</dbReference>
<dbReference type="InterPro" id="IPR001466">
    <property type="entry name" value="Beta-lactam-related"/>
</dbReference>
<reference evidence="3 4" key="1">
    <citation type="submission" date="2020-03" db="EMBL/GenBank/DDBJ databases">
        <authorList>
            <person name="Lai Q."/>
        </authorList>
    </citation>
    <scope>NUCLEOTIDE SEQUENCE [LARGE SCALE GENOMIC DNA]</scope>
    <source>
        <strain evidence="3 4">CCUG 25036</strain>
    </source>
</reference>
<keyword evidence="1" id="KW-0732">Signal</keyword>
<dbReference type="PANTHER" id="PTHR46825:SF9">
    <property type="entry name" value="BETA-LACTAMASE-RELATED DOMAIN-CONTAINING PROTEIN"/>
    <property type="match status" value="1"/>
</dbReference>
<dbReference type="SUPFAM" id="SSF56601">
    <property type="entry name" value="beta-lactamase/transpeptidase-like"/>
    <property type="match status" value="1"/>
</dbReference>
<feature type="domain" description="Beta-lactamase-related" evidence="2">
    <location>
        <begin position="30"/>
        <end position="360"/>
    </location>
</feature>
<organism evidence="3 4">
    <name type="scientific">Luteibacter anthropi</name>
    <dbReference type="NCBI Taxonomy" id="564369"/>
    <lineage>
        <taxon>Bacteria</taxon>
        <taxon>Pseudomonadati</taxon>
        <taxon>Pseudomonadota</taxon>
        <taxon>Gammaproteobacteria</taxon>
        <taxon>Lysobacterales</taxon>
        <taxon>Rhodanobacteraceae</taxon>
        <taxon>Luteibacter</taxon>
    </lineage>
</organism>
<dbReference type="EMBL" id="JAARLZ010000001">
    <property type="protein sequence ID" value="NII04791.1"/>
    <property type="molecule type" value="Genomic_DNA"/>
</dbReference>
<dbReference type="AlphaFoldDB" id="A0A7X5ZGK5"/>
<comment type="caution">
    <text evidence="3">The sequence shown here is derived from an EMBL/GenBank/DDBJ whole genome shotgun (WGS) entry which is preliminary data.</text>
</comment>
<sequence>MAKHIAGLLMALVLSQAPLAHAETSMAVQVDDVVAKDMAARHTPGASVAVIKDGKVVLEKSYGLASVELNVPATNATLYPLASTTKEFTAVAIMTLVEQGKLALDDPVRKYLPELPASWMPVTIRHCLSHTSGLPDNVQDDTVNVLPLAGTRADLMALLASKPVKAPGTSMAYNQTGYMLLGDIIARVSGMPYQQYIDDRLLKPLGITGLRWGDTWTLVPGRASLYTALQPTADHSKLQLDAKGAPVLSTDGIHPFGSKIATEWLLPAAGLSGNIEAMATWENALWSGRIIKPESLALMAKPYVMTDGKTGDFGLALMHDSQQGHVTIHTGGGAAVWITTIPDRHLTVIVLTNLQASQPYKLVAGILDVYLDSPH</sequence>
<gene>
    <name evidence="3" type="ORF">HBF25_00165</name>
</gene>
<evidence type="ECO:0000313" key="3">
    <source>
        <dbReference type="EMBL" id="NII04791.1"/>
    </source>
</evidence>